<dbReference type="EMBL" id="JAWDGP010003589">
    <property type="protein sequence ID" value="KAK3772853.1"/>
    <property type="molecule type" value="Genomic_DNA"/>
</dbReference>
<name>A0AAE0ZNS4_9GAST</name>
<feature type="region of interest" description="Disordered" evidence="1">
    <location>
        <begin position="1"/>
        <end position="47"/>
    </location>
</feature>
<feature type="compositionally biased region" description="Basic residues" evidence="1">
    <location>
        <begin position="16"/>
        <end position="26"/>
    </location>
</feature>
<evidence type="ECO:0000256" key="1">
    <source>
        <dbReference type="SAM" id="MobiDB-lite"/>
    </source>
</evidence>
<dbReference type="AlphaFoldDB" id="A0AAE0ZNS4"/>
<keyword evidence="3" id="KW-1185">Reference proteome</keyword>
<proteinExistence type="predicted"/>
<feature type="compositionally biased region" description="Polar residues" evidence="1">
    <location>
        <begin position="1"/>
        <end position="10"/>
    </location>
</feature>
<comment type="caution">
    <text evidence="2">The sequence shown here is derived from an EMBL/GenBank/DDBJ whole genome shotgun (WGS) entry which is preliminary data.</text>
</comment>
<dbReference type="Proteomes" id="UP001283361">
    <property type="component" value="Unassembled WGS sequence"/>
</dbReference>
<reference evidence="2" key="1">
    <citation type="journal article" date="2023" name="G3 (Bethesda)">
        <title>A reference genome for the long-term kleptoplast-retaining sea slug Elysia crispata morphotype clarki.</title>
        <authorList>
            <person name="Eastman K.E."/>
            <person name="Pendleton A.L."/>
            <person name="Shaikh M.A."/>
            <person name="Suttiyut T."/>
            <person name="Ogas R."/>
            <person name="Tomko P."/>
            <person name="Gavelis G."/>
            <person name="Widhalm J.R."/>
            <person name="Wisecaver J.H."/>
        </authorList>
    </citation>
    <scope>NUCLEOTIDE SEQUENCE</scope>
    <source>
        <strain evidence="2">ECLA1</strain>
    </source>
</reference>
<organism evidence="2 3">
    <name type="scientific">Elysia crispata</name>
    <name type="common">lettuce slug</name>
    <dbReference type="NCBI Taxonomy" id="231223"/>
    <lineage>
        <taxon>Eukaryota</taxon>
        <taxon>Metazoa</taxon>
        <taxon>Spiralia</taxon>
        <taxon>Lophotrochozoa</taxon>
        <taxon>Mollusca</taxon>
        <taxon>Gastropoda</taxon>
        <taxon>Heterobranchia</taxon>
        <taxon>Euthyneura</taxon>
        <taxon>Panpulmonata</taxon>
        <taxon>Sacoglossa</taxon>
        <taxon>Placobranchoidea</taxon>
        <taxon>Plakobranchidae</taxon>
        <taxon>Elysia</taxon>
    </lineage>
</organism>
<accession>A0AAE0ZNS4</accession>
<evidence type="ECO:0000313" key="3">
    <source>
        <dbReference type="Proteomes" id="UP001283361"/>
    </source>
</evidence>
<gene>
    <name evidence="2" type="ORF">RRG08_017417</name>
</gene>
<sequence>MWQDINNQLKASGRLIKGHKKERKGRQLAPPKVGTQQTNWPMSDCRNFGRDYVGSDKARRRDDANQNIDHMQKNRTKLISLSVPGPVDGHYDKDRVIQTTISEDLHYVVQVT</sequence>
<evidence type="ECO:0000313" key="2">
    <source>
        <dbReference type="EMBL" id="KAK3772853.1"/>
    </source>
</evidence>
<protein>
    <submittedName>
        <fullName evidence="2">Uncharacterized protein</fullName>
    </submittedName>
</protein>